<name>A0ABD5SY67_9EURY</name>
<dbReference type="RefSeq" id="WP_273741366.1">
    <property type="nucleotide sequence ID" value="NZ_JAQIVI010000596.1"/>
</dbReference>
<reference evidence="2 3" key="1">
    <citation type="journal article" date="2019" name="Int. J. Syst. Evol. Microbiol.">
        <title>The Global Catalogue of Microorganisms (GCM) 10K type strain sequencing project: providing services to taxonomists for standard genome sequencing and annotation.</title>
        <authorList>
            <consortium name="The Broad Institute Genomics Platform"/>
            <consortium name="The Broad Institute Genome Sequencing Center for Infectious Disease"/>
            <person name="Wu L."/>
            <person name="Ma J."/>
        </authorList>
    </citation>
    <scope>NUCLEOTIDE SEQUENCE [LARGE SCALE GENOMIC DNA]</scope>
    <source>
        <strain evidence="2 3">LMG 29247</strain>
    </source>
</reference>
<protein>
    <recommendedName>
        <fullName evidence="4">Pectate lyase superfamily protein domain-containing protein</fullName>
    </recommendedName>
</protein>
<gene>
    <name evidence="2" type="ORF">ACFQE6_27445</name>
</gene>
<proteinExistence type="predicted"/>
<feature type="compositionally biased region" description="Polar residues" evidence="1">
    <location>
        <begin position="80"/>
        <end position="94"/>
    </location>
</feature>
<evidence type="ECO:0008006" key="4">
    <source>
        <dbReference type="Google" id="ProtNLM"/>
    </source>
</evidence>
<dbReference type="AlphaFoldDB" id="A0ABD5SY67"/>
<evidence type="ECO:0000256" key="1">
    <source>
        <dbReference type="SAM" id="MobiDB-lite"/>
    </source>
</evidence>
<comment type="caution">
    <text evidence="2">The sequence shown here is derived from an EMBL/GenBank/DDBJ whole genome shotgun (WGS) entry which is preliminary data.</text>
</comment>
<keyword evidence="3" id="KW-1185">Reference proteome</keyword>
<evidence type="ECO:0000313" key="2">
    <source>
        <dbReference type="EMBL" id="MFC6768612.1"/>
    </source>
</evidence>
<accession>A0ABD5SY67</accession>
<dbReference type="EMBL" id="JBHSWV010000596">
    <property type="protein sequence ID" value="MFC6768612.1"/>
    <property type="molecule type" value="Genomic_DNA"/>
</dbReference>
<feature type="region of interest" description="Disordered" evidence="1">
    <location>
        <begin position="470"/>
        <end position="531"/>
    </location>
</feature>
<feature type="region of interest" description="Disordered" evidence="1">
    <location>
        <begin position="70"/>
        <end position="94"/>
    </location>
</feature>
<feature type="compositionally biased region" description="Basic and acidic residues" evidence="1">
    <location>
        <begin position="509"/>
        <end position="531"/>
    </location>
</feature>
<feature type="compositionally biased region" description="Acidic residues" evidence="1">
    <location>
        <begin position="490"/>
        <end position="508"/>
    </location>
</feature>
<evidence type="ECO:0000313" key="3">
    <source>
        <dbReference type="Proteomes" id="UP001596383"/>
    </source>
</evidence>
<dbReference type="Proteomes" id="UP001596383">
    <property type="component" value="Unassembled WGS sequence"/>
</dbReference>
<dbReference type="PROSITE" id="PS51318">
    <property type="entry name" value="TAT"/>
    <property type="match status" value="1"/>
</dbReference>
<organism evidence="2 3">
    <name type="scientific">Natrinema soli</name>
    <dbReference type="NCBI Taxonomy" id="1930624"/>
    <lineage>
        <taxon>Archaea</taxon>
        <taxon>Methanobacteriati</taxon>
        <taxon>Methanobacteriota</taxon>
        <taxon>Stenosarchaea group</taxon>
        <taxon>Halobacteria</taxon>
        <taxon>Halobacteriales</taxon>
        <taxon>Natrialbaceae</taxon>
        <taxon>Natrinema</taxon>
    </lineage>
</organism>
<sequence length="542" mass="58201">MPQKQIPDESRGEKQKSTSLARREWLKMGGTAIGASMFGLLGGVGTSTAATNTDIDLIDEVPDRAYRIDQEAPDDASDALPTTTASGYNNRSGDLTTAIENASQNGRLLELEPGGTYEMSSGVYNTGSIMGVVCDPDNPATIYLTGGFTEDVAWPVGGAGDDELVMQGIEYDISEVDDASILTTYGAIQEYVLIQDVTLRGQRAKLAEGGDAVHTFLVNVASGGEFLVRRVEFPDGGIEVPGEDGFDLNYAIPMASNRDHQGYGVWKDCYVAHFNNNGYYLSAGQQTGPNVLWDCVAENNARGNMRLGHQDVIVGGRSEVNSDYQKNEQPGTPVVNGNHEFDYVSGLTVIADSDGWGGAGIQTRTDAEGGEIRKSVLHFKSGNSLPIRVDSTAEVHLDMEDMWILDESGGAKTFGISTIFPNPGTLDLGSNVHVDSNANVTFRIGSAGELIGPDGTSYTSDVNASDVGVDANLSESDFPNFHFGDNGGSDSEEPEDSEDSEEPEEPEEPKEPERPEQPEQPEDSKDLKDLYDSCLEYLESPQ</sequence>
<dbReference type="InterPro" id="IPR006311">
    <property type="entry name" value="TAT_signal"/>
</dbReference>
<feature type="region of interest" description="Disordered" evidence="1">
    <location>
        <begin position="1"/>
        <end position="20"/>
    </location>
</feature>